<name>A0A1X7VKC3_AMPQE</name>
<protein>
    <submittedName>
        <fullName evidence="2">Uncharacterized protein</fullName>
    </submittedName>
</protein>
<evidence type="ECO:0000313" key="2">
    <source>
        <dbReference type="EnsemblMetazoa" id="Aqu2.1.40482_001"/>
    </source>
</evidence>
<feature type="compositionally biased region" description="Polar residues" evidence="1">
    <location>
        <begin position="77"/>
        <end position="89"/>
    </location>
</feature>
<dbReference type="EnsemblMetazoa" id="Aqu2.1.40482_001">
    <property type="protein sequence ID" value="Aqu2.1.40482_001"/>
    <property type="gene ID" value="Aqu2.1.40482"/>
</dbReference>
<sequence>MIEILKRMGLPVVPNLKYILKKCNTNRFLYLQSKKTDAGKANRKPCKRKRKVDEHKARRLFVQESAMVHDMGLNPNQKMQMQINGPQKDSQGERKSVPAPASDVIITSSDKCHSHSDPEQLDYDYEESADCDDLNVYPCTCPNYPRHKWYCPDNVSNRKRANDGYVTRYFLDSTTQTNFSFGEVFFSVACHKIMGKVPQPRLLVLRVLW</sequence>
<dbReference type="InParanoid" id="A0A1X7VKC3"/>
<proteinExistence type="predicted"/>
<feature type="region of interest" description="Disordered" evidence="1">
    <location>
        <begin position="77"/>
        <end position="99"/>
    </location>
</feature>
<accession>A0A1X7VKC3</accession>
<organism evidence="2">
    <name type="scientific">Amphimedon queenslandica</name>
    <name type="common">Sponge</name>
    <dbReference type="NCBI Taxonomy" id="400682"/>
    <lineage>
        <taxon>Eukaryota</taxon>
        <taxon>Metazoa</taxon>
        <taxon>Porifera</taxon>
        <taxon>Demospongiae</taxon>
        <taxon>Heteroscleromorpha</taxon>
        <taxon>Haplosclerida</taxon>
        <taxon>Niphatidae</taxon>
        <taxon>Amphimedon</taxon>
    </lineage>
</organism>
<dbReference type="AlphaFoldDB" id="A0A1X7VKC3"/>
<evidence type="ECO:0000256" key="1">
    <source>
        <dbReference type="SAM" id="MobiDB-lite"/>
    </source>
</evidence>
<reference evidence="2" key="1">
    <citation type="submission" date="2017-05" db="UniProtKB">
        <authorList>
            <consortium name="EnsemblMetazoa"/>
        </authorList>
    </citation>
    <scope>IDENTIFICATION</scope>
</reference>